<keyword evidence="6" id="KW-1185">Reference proteome</keyword>
<dbReference type="AlphaFoldDB" id="A0A0C1MU54"/>
<evidence type="ECO:0000256" key="4">
    <source>
        <dbReference type="SAM" id="MobiDB-lite"/>
    </source>
</evidence>
<evidence type="ECO:0000313" key="5">
    <source>
        <dbReference type="EMBL" id="KIE05622.1"/>
    </source>
</evidence>
<keyword evidence="1" id="KW-0343">GTPase activation</keyword>
<dbReference type="InterPro" id="IPR027038">
    <property type="entry name" value="RanGap"/>
</dbReference>
<dbReference type="Gene3D" id="3.80.10.10">
    <property type="entry name" value="Ribonuclease Inhibitor"/>
    <property type="match status" value="2"/>
</dbReference>
<organism evidence="5 6">
    <name type="scientific">Candidatus Jidaibacter acanthamoebae</name>
    <dbReference type="NCBI Taxonomy" id="86105"/>
    <lineage>
        <taxon>Bacteria</taxon>
        <taxon>Pseudomonadati</taxon>
        <taxon>Pseudomonadota</taxon>
        <taxon>Alphaproteobacteria</taxon>
        <taxon>Rickettsiales</taxon>
        <taxon>Candidatus Midichloriaceae</taxon>
        <taxon>Candidatus Jidaibacter</taxon>
    </lineage>
</organism>
<evidence type="ECO:0000256" key="3">
    <source>
        <dbReference type="ARBA" id="ARBA00022737"/>
    </source>
</evidence>
<keyword evidence="2" id="KW-0433">Leucine-rich repeat</keyword>
<comment type="caution">
    <text evidence="5">The sequence shown here is derived from an EMBL/GenBank/DDBJ whole genome shotgun (WGS) entry which is preliminary data.</text>
</comment>
<dbReference type="GO" id="GO:0005096">
    <property type="term" value="F:GTPase activator activity"/>
    <property type="evidence" value="ECO:0007669"/>
    <property type="project" value="UniProtKB-KW"/>
</dbReference>
<name>A0A0C1MU54_9RICK</name>
<dbReference type="PANTHER" id="PTHR24113:SF12">
    <property type="entry name" value="RAN GTPASE-ACTIVATING PROTEIN 1"/>
    <property type="match status" value="1"/>
</dbReference>
<dbReference type="PANTHER" id="PTHR24113">
    <property type="entry name" value="RAN GTPASE-ACTIVATING PROTEIN 1"/>
    <property type="match status" value="1"/>
</dbReference>
<gene>
    <name evidence="5" type="ORF">NF27_DP01660</name>
</gene>
<evidence type="ECO:0000256" key="1">
    <source>
        <dbReference type="ARBA" id="ARBA00022468"/>
    </source>
</evidence>
<dbReference type="RefSeq" id="WP_039455890.1">
    <property type="nucleotide sequence ID" value="NZ_JSWE01000092.1"/>
</dbReference>
<dbReference type="GO" id="GO:0048471">
    <property type="term" value="C:perinuclear region of cytoplasm"/>
    <property type="evidence" value="ECO:0007669"/>
    <property type="project" value="TreeGrafter"/>
</dbReference>
<feature type="region of interest" description="Disordered" evidence="4">
    <location>
        <begin position="657"/>
        <end position="692"/>
    </location>
</feature>
<protein>
    <submittedName>
        <fullName evidence="5">Uncharacterized protein</fullName>
    </submittedName>
</protein>
<evidence type="ECO:0000256" key="2">
    <source>
        <dbReference type="ARBA" id="ARBA00022614"/>
    </source>
</evidence>
<evidence type="ECO:0000313" key="6">
    <source>
        <dbReference type="Proteomes" id="UP000031258"/>
    </source>
</evidence>
<dbReference type="GO" id="GO:0031267">
    <property type="term" value="F:small GTPase binding"/>
    <property type="evidence" value="ECO:0007669"/>
    <property type="project" value="TreeGrafter"/>
</dbReference>
<dbReference type="GO" id="GO:0005829">
    <property type="term" value="C:cytosol"/>
    <property type="evidence" value="ECO:0007669"/>
    <property type="project" value="TreeGrafter"/>
</dbReference>
<proteinExistence type="predicted"/>
<dbReference type="EMBL" id="JSWE01000092">
    <property type="protein sequence ID" value="KIE05622.1"/>
    <property type="molecule type" value="Genomic_DNA"/>
</dbReference>
<sequence length="692" mass="79554">MYGSKFTVCEFTVSKLMELKTTRLHEPLESKVREELEKCTSLSLRGSVAYLKDNKISTKDFQAVLAALKTNSTVTSIKILTDSVNVISDLSQVLIVNKNIKSLNIKFKNLNEKVANNFTQALSKNNSLDQLEIYVISYKKSTEQETLRTIEVIEDSVVKFLERRHIKSLRLSLGHKFKDAARLFEVLKKQPLLSELNLSRNKLGLEEIKFLEDLLTSSNYNIESLNLSHNNFGEGLFKKLAVALYKNTSINALYLKGNEYSPEEAEILLNYLKDRLSFLKIHLTEKMLPKNKINQFNSIPHINPLISLFFNRWGEIGSKNYDLNKLSKIYHQLLEVECANINIRDISNFIYLFIDNIQRANDYKEASGNENNNKFFSDFKDALKICRVLDLSLSLVLPYETQSVIFKEVYLENNFSSLQKKYPAHSKILEKMKKESRSATTILLGFPPISEALERLMHKDEPFLIKAAEYPDENLRILQLIMVKEDLFISKSIKDPALSLQVLESVRPVYKKAITYLAENYLRLYGVCKEVTFNSGFTLPAEVTAYICSFLKPGDIKPGKFKQQTEQGSNSLQLTVEAQQQLTIEAQQQQLTTQANEIGRLREIIGMQQRLLNEKDYYINTLLSQLNGLQYTGLYPQDSYPQQMEIVGEGQLTIKRELPVSSSPLDPNNFKRRRMEEEKEKTNEHNSDCGRL</sequence>
<dbReference type="GO" id="GO:0006913">
    <property type="term" value="P:nucleocytoplasmic transport"/>
    <property type="evidence" value="ECO:0007669"/>
    <property type="project" value="TreeGrafter"/>
</dbReference>
<dbReference type="SUPFAM" id="SSF52047">
    <property type="entry name" value="RNI-like"/>
    <property type="match status" value="1"/>
</dbReference>
<feature type="compositionally biased region" description="Basic and acidic residues" evidence="4">
    <location>
        <begin position="674"/>
        <end position="692"/>
    </location>
</feature>
<keyword evidence="3" id="KW-0677">Repeat</keyword>
<accession>A0A0C1MU54</accession>
<dbReference type="STRING" id="86105.NF27_DP01660"/>
<dbReference type="Proteomes" id="UP000031258">
    <property type="component" value="Unassembled WGS sequence"/>
</dbReference>
<dbReference type="InterPro" id="IPR032675">
    <property type="entry name" value="LRR_dom_sf"/>
</dbReference>
<reference evidence="5 6" key="1">
    <citation type="submission" date="2014-11" db="EMBL/GenBank/DDBJ databases">
        <title>A Rickettsiales Symbiont of Amoebae With Ancient Features.</title>
        <authorList>
            <person name="Schulz F."/>
            <person name="Martijn J."/>
            <person name="Wascher F."/>
            <person name="Kostanjsek R."/>
            <person name="Ettema T.J."/>
            <person name="Horn M."/>
        </authorList>
    </citation>
    <scope>NUCLEOTIDE SEQUENCE [LARGE SCALE GENOMIC DNA]</scope>
    <source>
        <strain evidence="5 6">UWC36</strain>
    </source>
</reference>